<reference evidence="1" key="1">
    <citation type="journal article" date="2023" name="IScience">
        <title>Live-bearing cockroach genome reveals convergent evolutionary mechanisms linked to viviparity in insects and beyond.</title>
        <authorList>
            <person name="Fouks B."/>
            <person name="Harrison M.C."/>
            <person name="Mikhailova A.A."/>
            <person name="Marchal E."/>
            <person name="English S."/>
            <person name="Carruthers M."/>
            <person name="Jennings E.C."/>
            <person name="Chiamaka E.L."/>
            <person name="Frigard R.A."/>
            <person name="Pippel M."/>
            <person name="Attardo G.M."/>
            <person name="Benoit J.B."/>
            <person name="Bornberg-Bauer E."/>
            <person name="Tobe S.S."/>
        </authorList>
    </citation>
    <scope>NUCLEOTIDE SEQUENCE</scope>
    <source>
        <strain evidence="1">Stay&amp;Tobe</strain>
    </source>
</reference>
<dbReference type="EMBL" id="JASPKZ010003843">
    <property type="protein sequence ID" value="KAJ9592205.1"/>
    <property type="molecule type" value="Genomic_DNA"/>
</dbReference>
<comment type="caution">
    <text evidence="1">The sequence shown here is derived from an EMBL/GenBank/DDBJ whole genome shotgun (WGS) entry which is preliminary data.</text>
</comment>
<name>A0AAD8A3Z0_DIPPU</name>
<keyword evidence="2" id="KW-1185">Reference proteome</keyword>
<organism evidence="1 2">
    <name type="scientific">Diploptera punctata</name>
    <name type="common">Pacific beetle cockroach</name>
    <dbReference type="NCBI Taxonomy" id="6984"/>
    <lineage>
        <taxon>Eukaryota</taxon>
        <taxon>Metazoa</taxon>
        <taxon>Ecdysozoa</taxon>
        <taxon>Arthropoda</taxon>
        <taxon>Hexapoda</taxon>
        <taxon>Insecta</taxon>
        <taxon>Pterygota</taxon>
        <taxon>Neoptera</taxon>
        <taxon>Polyneoptera</taxon>
        <taxon>Dictyoptera</taxon>
        <taxon>Blattodea</taxon>
        <taxon>Blaberoidea</taxon>
        <taxon>Blaberidae</taxon>
        <taxon>Diplopterinae</taxon>
        <taxon>Diploptera</taxon>
    </lineage>
</organism>
<sequence>MKPVQFGYDIITACRLNIDLEDFEDCSRIREKILSVQKQLVQGDFVSEGGVIRRSGANVTTYGELVPII</sequence>
<dbReference type="Proteomes" id="UP001233999">
    <property type="component" value="Unassembled WGS sequence"/>
</dbReference>
<proteinExistence type="predicted"/>
<reference evidence="1" key="2">
    <citation type="submission" date="2023-05" db="EMBL/GenBank/DDBJ databases">
        <authorList>
            <person name="Fouks B."/>
        </authorList>
    </citation>
    <scope>NUCLEOTIDE SEQUENCE</scope>
    <source>
        <strain evidence="1">Stay&amp;Tobe</strain>
        <tissue evidence="1">Testes</tissue>
    </source>
</reference>
<gene>
    <name evidence="1" type="ORF">L9F63_001206</name>
</gene>
<evidence type="ECO:0000313" key="1">
    <source>
        <dbReference type="EMBL" id="KAJ9592205.1"/>
    </source>
</evidence>
<feature type="non-terminal residue" evidence="1">
    <location>
        <position position="1"/>
    </location>
</feature>
<protein>
    <submittedName>
        <fullName evidence="1">Uncharacterized protein</fullName>
    </submittedName>
</protein>
<evidence type="ECO:0000313" key="2">
    <source>
        <dbReference type="Proteomes" id="UP001233999"/>
    </source>
</evidence>
<dbReference type="AlphaFoldDB" id="A0AAD8A3Z0"/>
<accession>A0AAD8A3Z0</accession>